<evidence type="ECO:0000259" key="1">
    <source>
        <dbReference type="Pfam" id="PF13610"/>
    </source>
</evidence>
<dbReference type="AlphaFoldDB" id="A0A549T655"/>
<proteinExistence type="predicted"/>
<accession>A0A549T655</accession>
<evidence type="ECO:0000313" key="2">
    <source>
        <dbReference type="EMBL" id="TRL37361.1"/>
    </source>
</evidence>
<feature type="non-terminal residue" evidence="2">
    <location>
        <position position="1"/>
    </location>
</feature>
<comment type="caution">
    <text evidence="2">The sequence shown here is derived from an EMBL/GenBank/DDBJ whole genome shotgun (WGS) entry which is preliminary data.</text>
</comment>
<sequence>DHRAVKRVMRPTLGFKSFRSAAATLSGIELMHMIRKGQMRTTNEMRPA</sequence>
<protein>
    <submittedName>
        <fullName evidence="2">DDE-type integrase/transposase/recombinase</fullName>
    </submittedName>
</protein>
<dbReference type="InterPro" id="IPR032874">
    <property type="entry name" value="DDE_dom"/>
</dbReference>
<dbReference type="RefSeq" id="WP_142861659.1">
    <property type="nucleotide sequence ID" value="NZ_VJMF01000012.1"/>
</dbReference>
<organism evidence="2 3">
    <name type="scientific">Methylosinus sporium</name>
    <dbReference type="NCBI Taxonomy" id="428"/>
    <lineage>
        <taxon>Bacteria</taxon>
        <taxon>Pseudomonadati</taxon>
        <taxon>Pseudomonadota</taxon>
        <taxon>Alphaproteobacteria</taxon>
        <taxon>Hyphomicrobiales</taxon>
        <taxon>Methylocystaceae</taxon>
        <taxon>Methylosinus</taxon>
    </lineage>
</organism>
<dbReference type="Pfam" id="PF13610">
    <property type="entry name" value="DDE_Tnp_IS240"/>
    <property type="match status" value="1"/>
</dbReference>
<dbReference type="EMBL" id="VJMF01000012">
    <property type="protein sequence ID" value="TRL37361.1"/>
    <property type="molecule type" value="Genomic_DNA"/>
</dbReference>
<gene>
    <name evidence="2" type="ORF">FM996_02315</name>
</gene>
<evidence type="ECO:0000313" key="3">
    <source>
        <dbReference type="Proteomes" id="UP000316781"/>
    </source>
</evidence>
<dbReference type="Proteomes" id="UP000316781">
    <property type="component" value="Unassembled WGS sequence"/>
</dbReference>
<name>A0A549T655_METSR</name>
<reference evidence="2 3" key="1">
    <citation type="submission" date="2019-07" db="EMBL/GenBank/DDBJ databases">
        <title>Ln-dependent methylotrophs.</title>
        <authorList>
            <person name="Tani A."/>
        </authorList>
    </citation>
    <scope>NUCLEOTIDE SEQUENCE [LARGE SCALE GENOMIC DNA]</scope>
    <source>
        <strain evidence="2 3">SM89A</strain>
    </source>
</reference>
<feature type="domain" description="DDE" evidence="1">
    <location>
        <begin position="1"/>
        <end position="38"/>
    </location>
</feature>